<sequence>MEEMRMIVVDYFVGLLGASAAGQQGEAEIDFNKFSFIHNQELISPITAEGVKKAAFDMHPDKVPGADGMDPAFFQAFWDIVGACIVSICASIFYSGCMPHDLNITNIVLIPKKDTRGLEVDCFV</sequence>
<dbReference type="OrthoDB" id="851867at2759"/>
<gene>
    <name evidence="1" type="ORF">CEURO_LOCUS16026</name>
</gene>
<proteinExistence type="predicted"/>
<comment type="caution">
    <text evidence="1">The sequence shown here is derived from an EMBL/GenBank/DDBJ whole genome shotgun (WGS) entry which is preliminary data.</text>
</comment>
<reference evidence="1" key="1">
    <citation type="submission" date="2022-07" db="EMBL/GenBank/DDBJ databases">
        <authorList>
            <person name="Macas J."/>
            <person name="Novak P."/>
            <person name="Neumann P."/>
        </authorList>
    </citation>
    <scope>NUCLEOTIDE SEQUENCE</scope>
</reference>
<evidence type="ECO:0000313" key="2">
    <source>
        <dbReference type="Proteomes" id="UP001152484"/>
    </source>
</evidence>
<keyword evidence="2" id="KW-1185">Reference proteome</keyword>
<dbReference type="EMBL" id="CAMAPE010000045">
    <property type="protein sequence ID" value="CAH9103183.1"/>
    <property type="molecule type" value="Genomic_DNA"/>
</dbReference>
<dbReference type="AlphaFoldDB" id="A0A9P0ZIZ5"/>
<organism evidence="1 2">
    <name type="scientific">Cuscuta europaea</name>
    <name type="common">European dodder</name>
    <dbReference type="NCBI Taxonomy" id="41803"/>
    <lineage>
        <taxon>Eukaryota</taxon>
        <taxon>Viridiplantae</taxon>
        <taxon>Streptophyta</taxon>
        <taxon>Embryophyta</taxon>
        <taxon>Tracheophyta</taxon>
        <taxon>Spermatophyta</taxon>
        <taxon>Magnoliopsida</taxon>
        <taxon>eudicotyledons</taxon>
        <taxon>Gunneridae</taxon>
        <taxon>Pentapetalae</taxon>
        <taxon>asterids</taxon>
        <taxon>lamiids</taxon>
        <taxon>Solanales</taxon>
        <taxon>Convolvulaceae</taxon>
        <taxon>Cuscuteae</taxon>
        <taxon>Cuscuta</taxon>
        <taxon>Cuscuta subgen. Cuscuta</taxon>
    </lineage>
</organism>
<dbReference type="Proteomes" id="UP001152484">
    <property type="component" value="Unassembled WGS sequence"/>
</dbReference>
<name>A0A9P0ZIZ5_CUSEU</name>
<protein>
    <submittedName>
        <fullName evidence="1">Uncharacterized protein</fullName>
    </submittedName>
</protein>
<evidence type="ECO:0000313" key="1">
    <source>
        <dbReference type="EMBL" id="CAH9103183.1"/>
    </source>
</evidence>
<accession>A0A9P0ZIZ5</accession>